<keyword evidence="3" id="KW-1185">Reference proteome</keyword>
<name>A0ABU6WWT9_9FABA</name>
<accession>A0ABU6WWT9</accession>
<evidence type="ECO:0000313" key="3">
    <source>
        <dbReference type="Proteomes" id="UP001341840"/>
    </source>
</evidence>
<organism evidence="2 3">
    <name type="scientific">Stylosanthes scabra</name>
    <dbReference type="NCBI Taxonomy" id="79078"/>
    <lineage>
        <taxon>Eukaryota</taxon>
        <taxon>Viridiplantae</taxon>
        <taxon>Streptophyta</taxon>
        <taxon>Embryophyta</taxon>
        <taxon>Tracheophyta</taxon>
        <taxon>Spermatophyta</taxon>
        <taxon>Magnoliopsida</taxon>
        <taxon>eudicotyledons</taxon>
        <taxon>Gunneridae</taxon>
        <taxon>Pentapetalae</taxon>
        <taxon>rosids</taxon>
        <taxon>fabids</taxon>
        <taxon>Fabales</taxon>
        <taxon>Fabaceae</taxon>
        <taxon>Papilionoideae</taxon>
        <taxon>50 kb inversion clade</taxon>
        <taxon>dalbergioids sensu lato</taxon>
        <taxon>Dalbergieae</taxon>
        <taxon>Pterocarpus clade</taxon>
        <taxon>Stylosanthes</taxon>
    </lineage>
</organism>
<dbReference type="EMBL" id="JASCZI010183934">
    <property type="protein sequence ID" value="MED6189807.1"/>
    <property type="molecule type" value="Genomic_DNA"/>
</dbReference>
<feature type="compositionally biased region" description="Gly residues" evidence="1">
    <location>
        <begin position="1"/>
        <end position="11"/>
    </location>
</feature>
<feature type="non-terminal residue" evidence="2">
    <location>
        <position position="121"/>
    </location>
</feature>
<comment type="caution">
    <text evidence="2">The sequence shown here is derived from an EMBL/GenBank/DDBJ whole genome shotgun (WGS) entry which is preliminary data.</text>
</comment>
<gene>
    <name evidence="2" type="ORF">PIB30_099655</name>
</gene>
<evidence type="ECO:0000313" key="2">
    <source>
        <dbReference type="EMBL" id="MED6189807.1"/>
    </source>
</evidence>
<feature type="region of interest" description="Disordered" evidence="1">
    <location>
        <begin position="1"/>
        <end position="47"/>
    </location>
</feature>
<evidence type="ECO:0000256" key="1">
    <source>
        <dbReference type="SAM" id="MobiDB-lite"/>
    </source>
</evidence>
<proteinExistence type="predicted"/>
<sequence length="121" mass="12800">MAGTHGGGRNGGRQRVKQAPARQGARRPQLEGSEEAQGHNDAGTRGCNSTADPIPLCLLSLSSPAGFRNYKAAAMNDGSRGAPSNRASLFLRTHPFSLFQLPPPLPLFSLTMATAAFPCRR</sequence>
<dbReference type="Proteomes" id="UP001341840">
    <property type="component" value="Unassembled WGS sequence"/>
</dbReference>
<reference evidence="2 3" key="1">
    <citation type="journal article" date="2023" name="Plants (Basel)">
        <title>Bridging the Gap: Combining Genomics and Transcriptomics Approaches to Understand Stylosanthes scabra, an Orphan Legume from the Brazilian Caatinga.</title>
        <authorList>
            <person name="Ferreira-Neto J.R.C."/>
            <person name="da Silva M.D."/>
            <person name="Binneck E."/>
            <person name="de Melo N.F."/>
            <person name="da Silva R.H."/>
            <person name="de Melo A.L.T.M."/>
            <person name="Pandolfi V."/>
            <person name="Bustamante F.O."/>
            <person name="Brasileiro-Vidal A.C."/>
            <person name="Benko-Iseppon A.M."/>
        </authorList>
    </citation>
    <scope>NUCLEOTIDE SEQUENCE [LARGE SCALE GENOMIC DNA]</scope>
    <source>
        <tissue evidence="2">Leaves</tissue>
    </source>
</reference>
<protein>
    <submittedName>
        <fullName evidence="2">Uncharacterized protein</fullName>
    </submittedName>
</protein>